<organism evidence="1 2">
    <name type="scientific">Paraburkholderia elongata</name>
    <dbReference type="NCBI Taxonomy" id="2675747"/>
    <lineage>
        <taxon>Bacteria</taxon>
        <taxon>Pseudomonadati</taxon>
        <taxon>Pseudomonadota</taxon>
        <taxon>Betaproteobacteria</taxon>
        <taxon>Burkholderiales</taxon>
        <taxon>Burkholderiaceae</taxon>
        <taxon>Paraburkholderia</taxon>
    </lineage>
</organism>
<dbReference type="EMBL" id="WOEZ01000185">
    <property type="protein sequence ID" value="NPT59096.1"/>
    <property type="molecule type" value="Genomic_DNA"/>
</dbReference>
<sequence length="366" mass="40446">MAKMAYDMSPQDQRAAIEYHRQQWFIDFGDAQMFCRPEWKQNISLAMDAQPQLVTVANSGIPAYLTYFLDPDVLHVLTAKNQATEIFGEKQKGDWTSSALLFPVVERSYEISSYGDYNNNGRAGINTNFPERQPYLYQTICEYGDLEIERAGLAKIGFVAEQKEAAIDGLNKFQNLTYFKGVAGLQNYGALNDPSLYPAVAPIPKANGGLAWLNGTAPNASANEVLADAQQLVTQLINQSSGQIDVRSEFVLAMSPKSEMAMTFTNSFNVNMSDLLRKNFPNLRVQTAIQYGALTAQNPQGSALGEIVQIWAPRATGQDSGYTSFNMKLKSGRIIPDMSSFKQKMSQGTNGFILRQPFAMATMIGV</sequence>
<reference evidence="1 2" key="1">
    <citation type="submission" date="2019-11" db="EMBL/GenBank/DDBJ databases">
        <title>Metabolism of dissolved organic matter in forest soils.</title>
        <authorList>
            <person name="Cyle K.T."/>
            <person name="Wilhelm R.C."/>
            <person name="Martinez C.E."/>
        </authorList>
    </citation>
    <scope>NUCLEOTIDE SEQUENCE [LARGE SCALE GENOMIC DNA]</scope>
    <source>
        <strain evidence="1 2">5N</strain>
    </source>
</reference>
<accession>A0A972NSN0</accession>
<keyword evidence="2" id="KW-1185">Reference proteome</keyword>
<dbReference type="RefSeq" id="WP_172172130.1">
    <property type="nucleotide sequence ID" value="NZ_WOEZ01000185.1"/>
</dbReference>
<protein>
    <submittedName>
        <fullName evidence="1">DUF2184 domain-containing protein</fullName>
    </submittedName>
</protein>
<name>A0A972NSN0_9BURK</name>
<gene>
    <name evidence="1" type="ORF">GNZ13_32195</name>
</gene>
<dbReference type="AlphaFoldDB" id="A0A972NSN0"/>
<evidence type="ECO:0000313" key="1">
    <source>
        <dbReference type="EMBL" id="NPT59096.1"/>
    </source>
</evidence>
<dbReference type="Proteomes" id="UP000655523">
    <property type="component" value="Unassembled WGS sequence"/>
</dbReference>
<evidence type="ECO:0000313" key="2">
    <source>
        <dbReference type="Proteomes" id="UP000655523"/>
    </source>
</evidence>
<comment type="caution">
    <text evidence="1">The sequence shown here is derived from an EMBL/GenBank/DDBJ whole genome shotgun (WGS) entry which is preliminary data.</text>
</comment>
<proteinExistence type="predicted"/>